<dbReference type="EMBL" id="FRFG01000015">
    <property type="protein sequence ID" value="SHO55534.1"/>
    <property type="molecule type" value="Genomic_DNA"/>
</dbReference>
<accession>A0A1M7YSE2</accession>
<evidence type="ECO:0000256" key="2">
    <source>
        <dbReference type="ARBA" id="ARBA00022679"/>
    </source>
</evidence>
<dbReference type="RefSeq" id="WP_073580615.1">
    <property type="nucleotide sequence ID" value="NZ_AP024897.1"/>
</dbReference>
<dbReference type="GO" id="GO:0016432">
    <property type="term" value="F:tRNA-uridine aminocarboxypropyltransferase activity"/>
    <property type="evidence" value="ECO:0007669"/>
    <property type="project" value="UniProtKB-EC"/>
</dbReference>
<evidence type="ECO:0000313" key="7">
    <source>
        <dbReference type="Proteomes" id="UP000184600"/>
    </source>
</evidence>
<feature type="domain" description="DTW" evidence="5">
    <location>
        <begin position="1"/>
        <end position="191"/>
    </location>
</feature>
<dbReference type="Proteomes" id="UP000184600">
    <property type="component" value="Unassembled WGS sequence"/>
</dbReference>
<gene>
    <name evidence="6" type="ORF">VQ7734_01270</name>
</gene>
<dbReference type="SMART" id="SM01144">
    <property type="entry name" value="DTW"/>
    <property type="match status" value="1"/>
</dbReference>
<dbReference type="InterPro" id="IPR005636">
    <property type="entry name" value="DTW"/>
</dbReference>
<name>A0A1M7YSE2_9VIBR</name>
<keyword evidence="2" id="KW-0808">Transferase</keyword>
<dbReference type="OrthoDB" id="370626at2"/>
<dbReference type="EC" id="2.5.1.25" evidence="1"/>
<dbReference type="PANTHER" id="PTHR21392:SF1">
    <property type="entry name" value="TRNA-URIDINE AMINOCARBOXYPROPYLTRANSFERASE"/>
    <property type="match status" value="1"/>
</dbReference>
<keyword evidence="7" id="KW-1185">Reference proteome</keyword>
<keyword evidence="3" id="KW-0949">S-adenosyl-L-methionine</keyword>
<keyword evidence="4" id="KW-0819">tRNA processing</keyword>
<reference evidence="7" key="1">
    <citation type="submission" date="2016-12" db="EMBL/GenBank/DDBJ databases">
        <authorList>
            <person name="Rodrigo-Torres L."/>
            <person name="Arahal R.D."/>
            <person name="Lucena T."/>
        </authorList>
    </citation>
    <scope>NUCLEOTIDE SEQUENCE [LARGE SCALE GENOMIC DNA]</scope>
</reference>
<organism evidence="6 7">
    <name type="scientific">Vibrio quintilis</name>
    <dbReference type="NCBI Taxonomy" id="1117707"/>
    <lineage>
        <taxon>Bacteria</taxon>
        <taxon>Pseudomonadati</taxon>
        <taxon>Pseudomonadota</taxon>
        <taxon>Gammaproteobacteria</taxon>
        <taxon>Vibrionales</taxon>
        <taxon>Vibrionaceae</taxon>
        <taxon>Vibrio</taxon>
    </lineage>
</organism>
<dbReference type="GO" id="GO:0008033">
    <property type="term" value="P:tRNA processing"/>
    <property type="evidence" value="ECO:0007669"/>
    <property type="project" value="UniProtKB-KW"/>
</dbReference>
<evidence type="ECO:0000259" key="5">
    <source>
        <dbReference type="SMART" id="SM01144"/>
    </source>
</evidence>
<protein>
    <recommendedName>
        <fullName evidence="1">tRNA-uridine aminocarboxypropyltransferase</fullName>
        <ecNumber evidence="1">2.5.1.25</ecNumber>
    </recommendedName>
</protein>
<proteinExistence type="predicted"/>
<dbReference type="Pfam" id="PF03942">
    <property type="entry name" value="DTW"/>
    <property type="match status" value="1"/>
</dbReference>
<dbReference type="AlphaFoldDB" id="A0A1M7YSE2"/>
<dbReference type="STRING" id="1117707.VQ7734_01270"/>
<evidence type="ECO:0000256" key="1">
    <source>
        <dbReference type="ARBA" id="ARBA00012386"/>
    </source>
</evidence>
<dbReference type="PANTHER" id="PTHR21392">
    <property type="entry name" value="TRNA-URIDINE AMINOCARBOXYPROPYLTRANSFERASE 2"/>
    <property type="match status" value="1"/>
</dbReference>
<evidence type="ECO:0000256" key="3">
    <source>
        <dbReference type="ARBA" id="ARBA00022691"/>
    </source>
</evidence>
<dbReference type="InterPro" id="IPR039262">
    <property type="entry name" value="DTWD2/TAPT"/>
</dbReference>
<evidence type="ECO:0000256" key="4">
    <source>
        <dbReference type="ARBA" id="ARBA00022694"/>
    </source>
</evidence>
<evidence type="ECO:0000313" key="6">
    <source>
        <dbReference type="EMBL" id="SHO55534.1"/>
    </source>
</evidence>
<sequence length="198" mass="22745">MSRCPHCRLQYQCLCHEIPRLSASLHLSVVMHEQEARRDTNTGRWLDDIFPSCEIYGWQRLHPAPGLKQQLENSDTLPLLLFPSEQSLTLTDALKMAAQTNLTPHFIVLDGTWQEAKKMERKSQWLKDVPRLQLSPSQASAYRLRKNQQSGELCTLEVISELLDQLNQPESATALRLFLQRFMARLKADKSGHALKLN</sequence>